<dbReference type="GO" id="GO:0016709">
    <property type="term" value="F:oxidoreductase activity, acting on paired donors, with incorporation or reduction of molecular oxygen, NAD(P)H as one donor, and incorporation of one atom of oxygen"/>
    <property type="evidence" value="ECO:0007669"/>
    <property type="project" value="UniProtKB-UniRule"/>
</dbReference>
<dbReference type="SUPFAM" id="SSF48371">
    <property type="entry name" value="ARM repeat"/>
    <property type="match status" value="1"/>
</dbReference>
<feature type="binding site" evidence="8">
    <location>
        <position position="632"/>
    </location>
    <ligand>
        <name>Fe cation</name>
        <dbReference type="ChEBI" id="CHEBI:24875"/>
        <label>1</label>
    </ligand>
</feature>
<evidence type="ECO:0000256" key="7">
    <source>
        <dbReference type="ARBA" id="ARBA00023136"/>
    </source>
</evidence>
<comment type="subunit">
    <text evidence="8">Component of a multi-subunit COQ enzyme complex.</text>
</comment>
<evidence type="ECO:0000256" key="6">
    <source>
        <dbReference type="ARBA" id="ARBA00023033"/>
    </source>
</evidence>
<keyword evidence="6 8" id="KW-0503">Monooxygenase</keyword>
<dbReference type="GO" id="GO:0006744">
    <property type="term" value="P:ubiquinone biosynthetic process"/>
    <property type="evidence" value="ECO:0007669"/>
    <property type="project" value="UniProtKB-UniRule"/>
</dbReference>
<feature type="binding site" evidence="8">
    <location>
        <position position="663"/>
    </location>
    <ligand>
        <name>Fe cation</name>
        <dbReference type="ChEBI" id="CHEBI:24875"/>
        <label>1</label>
    </ligand>
</feature>
<evidence type="ECO:0000313" key="10">
    <source>
        <dbReference type="Proteomes" id="UP000887572"/>
    </source>
</evidence>
<dbReference type="PANTHER" id="PTHR11237:SF4">
    <property type="entry name" value="5-DEMETHOXYUBIQUINONE HYDROXYLASE, MITOCHONDRIAL"/>
    <property type="match status" value="1"/>
</dbReference>
<proteinExistence type="inferred from homology"/>
<comment type="catalytic activity">
    <reaction evidence="8">
        <text>a 5-methoxy-2-methyl-3-(all-trans-polyprenyl)benzene-1,4-diol + AH2 + O2 = a 3-demethylubiquinol + A + H2O</text>
        <dbReference type="Rhea" id="RHEA:50908"/>
        <dbReference type="Rhea" id="RHEA-COMP:10859"/>
        <dbReference type="Rhea" id="RHEA-COMP:10914"/>
        <dbReference type="ChEBI" id="CHEBI:13193"/>
        <dbReference type="ChEBI" id="CHEBI:15377"/>
        <dbReference type="ChEBI" id="CHEBI:15379"/>
        <dbReference type="ChEBI" id="CHEBI:17499"/>
        <dbReference type="ChEBI" id="CHEBI:84167"/>
        <dbReference type="ChEBI" id="CHEBI:84422"/>
        <dbReference type="EC" id="1.14.99.60"/>
    </reaction>
</comment>
<feature type="region of interest" description="Disordered" evidence="9">
    <location>
        <begin position="373"/>
        <end position="409"/>
    </location>
</feature>
<dbReference type="Gene3D" id="1.25.10.10">
    <property type="entry name" value="Leucine-rich Repeat Variant"/>
    <property type="match status" value="1"/>
</dbReference>
<accession>A0A914HC21</accession>
<dbReference type="CDD" id="cd01042">
    <property type="entry name" value="DMQH"/>
    <property type="match status" value="1"/>
</dbReference>
<evidence type="ECO:0000256" key="8">
    <source>
        <dbReference type="HAMAP-Rule" id="MF_03194"/>
    </source>
</evidence>
<dbReference type="EC" id="1.14.99.60" evidence="8"/>
<feature type="binding site" evidence="8">
    <location>
        <position position="751"/>
    </location>
    <ligand>
        <name>Fe cation</name>
        <dbReference type="ChEBI" id="CHEBI:24875"/>
        <label>2</label>
    </ligand>
</feature>
<dbReference type="Proteomes" id="UP000887572">
    <property type="component" value="Unplaced"/>
</dbReference>
<evidence type="ECO:0000256" key="5">
    <source>
        <dbReference type="ARBA" id="ARBA00023004"/>
    </source>
</evidence>
<dbReference type="InterPro" id="IPR009078">
    <property type="entry name" value="Ferritin-like_SF"/>
</dbReference>
<keyword evidence="4 8" id="KW-0560">Oxidoreductase</keyword>
<dbReference type="Pfam" id="PF03232">
    <property type="entry name" value="COQ7"/>
    <property type="match status" value="1"/>
</dbReference>
<dbReference type="WBParaSite" id="Gr19_v10_g15687.t1">
    <property type="protein sequence ID" value="Gr19_v10_g15687.t1"/>
    <property type="gene ID" value="Gr19_v10_g15687"/>
</dbReference>
<keyword evidence="3 8" id="KW-0479">Metal-binding</keyword>
<dbReference type="GO" id="GO:0010468">
    <property type="term" value="P:regulation of gene expression"/>
    <property type="evidence" value="ECO:0007669"/>
    <property type="project" value="TreeGrafter"/>
</dbReference>
<comment type="pathway">
    <text evidence="1 8">Cofactor biosynthesis; ubiquinone biosynthesis.</text>
</comment>
<feature type="binding site" evidence="8">
    <location>
        <position position="751"/>
    </location>
    <ligand>
        <name>Fe cation</name>
        <dbReference type="ChEBI" id="CHEBI:24875"/>
        <label>1</label>
    </ligand>
</feature>
<keyword evidence="7 8" id="KW-0472">Membrane</keyword>
<evidence type="ECO:0000256" key="9">
    <source>
        <dbReference type="SAM" id="MobiDB-lite"/>
    </source>
</evidence>
<keyword evidence="8" id="KW-0496">Mitochondrion</keyword>
<evidence type="ECO:0000256" key="3">
    <source>
        <dbReference type="ARBA" id="ARBA00022723"/>
    </source>
</evidence>
<dbReference type="HAMAP" id="MF_01658">
    <property type="entry name" value="COQ7"/>
    <property type="match status" value="1"/>
</dbReference>
<feature type="compositionally biased region" description="Polar residues" evidence="9">
    <location>
        <begin position="397"/>
        <end position="409"/>
    </location>
</feature>
<evidence type="ECO:0000256" key="1">
    <source>
        <dbReference type="ARBA" id="ARBA00004749"/>
    </source>
</evidence>
<feature type="binding site" evidence="8">
    <location>
        <position position="663"/>
    </location>
    <ligand>
        <name>Fe cation</name>
        <dbReference type="ChEBI" id="CHEBI:24875"/>
        <label>2</label>
    </ligand>
</feature>
<feature type="binding site" evidence="8">
    <location>
        <position position="754"/>
    </location>
    <ligand>
        <name>Fe cation</name>
        <dbReference type="ChEBI" id="CHEBI:24875"/>
        <label>2</label>
    </ligand>
</feature>
<comment type="similarity">
    <text evidence="8">Belongs to the COQ7 family.</text>
</comment>
<dbReference type="GO" id="GO:0008682">
    <property type="term" value="F:3-demethoxyubiquinol 3-hydroxylase activity"/>
    <property type="evidence" value="ECO:0007669"/>
    <property type="project" value="UniProtKB-EC"/>
</dbReference>
<dbReference type="GO" id="GO:0031314">
    <property type="term" value="C:extrinsic component of mitochondrial inner membrane"/>
    <property type="evidence" value="ECO:0007669"/>
    <property type="project" value="UniProtKB-UniRule"/>
</dbReference>
<dbReference type="InterPro" id="IPR011566">
    <property type="entry name" value="Ubq_synth_Coq7"/>
</dbReference>
<keyword evidence="5 8" id="KW-0408">Iron</keyword>
<dbReference type="GO" id="GO:0005634">
    <property type="term" value="C:nucleus"/>
    <property type="evidence" value="ECO:0007669"/>
    <property type="project" value="TreeGrafter"/>
</dbReference>
<comment type="cofactor">
    <cofactor evidence="8">
        <name>Fe cation</name>
        <dbReference type="ChEBI" id="CHEBI:24875"/>
    </cofactor>
    <text evidence="8">Binds 2 iron ions per subunit.</text>
</comment>
<reference evidence="11" key="1">
    <citation type="submission" date="2022-11" db="UniProtKB">
        <authorList>
            <consortium name="WormBaseParasite"/>
        </authorList>
    </citation>
    <scope>IDENTIFICATION</scope>
</reference>
<dbReference type="GO" id="GO:0046872">
    <property type="term" value="F:metal ion binding"/>
    <property type="evidence" value="ECO:0007669"/>
    <property type="project" value="UniProtKB-KW"/>
</dbReference>
<dbReference type="InterPro" id="IPR011989">
    <property type="entry name" value="ARM-like"/>
</dbReference>
<evidence type="ECO:0000256" key="4">
    <source>
        <dbReference type="ARBA" id="ARBA00023002"/>
    </source>
</evidence>
<dbReference type="GO" id="GO:2000377">
    <property type="term" value="P:regulation of reactive oxygen species metabolic process"/>
    <property type="evidence" value="ECO:0007669"/>
    <property type="project" value="TreeGrafter"/>
</dbReference>
<keyword evidence="2 8" id="KW-0831">Ubiquinone biosynthesis</keyword>
<feature type="compositionally biased region" description="Polar residues" evidence="9">
    <location>
        <begin position="378"/>
        <end position="387"/>
    </location>
</feature>
<keyword evidence="10" id="KW-1185">Reference proteome</keyword>
<dbReference type="AlphaFoldDB" id="A0A914HC21"/>
<comment type="function">
    <text evidence="8">Catalyzes the hydroxylation of 2-polyprenyl-3-methyl-6-methoxy-1,4-benzoquinol (DMQH2) during ubiquinone biosynthesis. Has also a structural role in the COQ enzyme complex, stabilizing other COQ polypeptides. Involved in lifespan determination in a ubiquinone-independent manner.</text>
</comment>
<keyword evidence="8" id="KW-0999">Mitochondrion inner membrane</keyword>
<evidence type="ECO:0000256" key="2">
    <source>
        <dbReference type="ARBA" id="ARBA00022688"/>
    </source>
</evidence>
<dbReference type="InterPro" id="IPR016024">
    <property type="entry name" value="ARM-type_fold"/>
</dbReference>
<sequence>MVRYDDETCNILYNTFQFLVQSDSIECKKSAAMHIIDTVVTLDVENESQVNGFFDHLEQLLVDDPSVDAADPCSAVKQTLLSRLPDLFRFLRRQHVQQSLSRSILPTLFEQANLRLPVHIVRCLSDASLNRVSLFSWQQFAVQTLWELVDEPDLLSHEVIQFLIVPALFDFFRLSDEQIPPQGNNLESERWFHLRVQDWLDRYLVPHYMAFHTTTSQMFQKNRELREVLAHSLVNIAEIAGTSFTDRELFPIFQRYMRDTPEVQYALLQHLSGFCKILSSEYRENMIRELSHQVTIDPGDSRTWRQRVQFAGQLTRLVQFFPITHINRHLSGFALSFSADRISEVRICGVDMLAVVLAAFIRNEWDDAADVDPPKLVDTSTNNSTDTFCGEDGEKTPPNTMMNSESAASNEPLQLPLTDRLLADIRFGFWRTRQWRRRQSFGRLLYSLAQNKLIADEQFHYLFHNDLMKISEDDVANVRQYFCLLARHKQFDQFNGQNIRKRLERMASDDVDLENRNLAKIALGKVDPDEDGIDLKDPLSLIPAAFVLYYNMALPACICSSDLLFGTPQARQQNLQVQKIQNKIVLIVRFPMNLRPLAIVLRRLSSSTSSAALPPYRAAIVHPIVRVDHAGELAADSIYAGQLAVLPKNHRLVPVVEEMRREEKRHLDEMERLVAKYGVRPTALAPICSMAGFLLGAGTALMGEKAAMACTIAVEEVIGQHYNDQIKQLLADNPDANRELVEKLVEFRDDEMEHHDTGVRYEGLEAPFYDALKTVIQTGCKTAIWITQRI</sequence>
<feature type="binding site" evidence="8">
    <location>
        <position position="666"/>
    </location>
    <ligand>
        <name>Fe cation</name>
        <dbReference type="ChEBI" id="CHEBI:24875"/>
        <label>1</label>
    </ligand>
</feature>
<name>A0A914HC21_GLORO</name>
<dbReference type="SUPFAM" id="SSF47240">
    <property type="entry name" value="Ferritin-like"/>
    <property type="match status" value="1"/>
</dbReference>
<protein>
    <recommendedName>
        <fullName evidence="8">5-demethoxyubiquinone hydroxylase, mitochondrial</fullName>
        <shortName evidence="8">DMQ hydroxylase</shortName>
        <ecNumber evidence="8">1.14.99.60</ecNumber>
    </recommendedName>
    <alternativeName>
        <fullName evidence="8">Ubiquinone biosynthesis monooxygenase COQ7</fullName>
    </alternativeName>
</protein>
<organism evidence="10 11">
    <name type="scientific">Globodera rostochiensis</name>
    <name type="common">Golden nematode worm</name>
    <name type="synonym">Heterodera rostochiensis</name>
    <dbReference type="NCBI Taxonomy" id="31243"/>
    <lineage>
        <taxon>Eukaryota</taxon>
        <taxon>Metazoa</taxon>
        <taxon>Ecdysozoa</taxon>
        <taxon>Nematoda</taxon>
        <taxon>Chromadorea</taxon>
        <taxon>Rhabditida</taxon>
        <taxon>Tylenchina</taxon>
        <taxon>Tylenchomorpha</taxon>
        <taxon>Tylenchoidea</taxon>
        <taxon>Heteroderidae</taxon>
        <taxon>Heteroderinae</taxon>
        <taxon>Globodera</taxon>
    </lineage>
</organism>
<dbReference type="GO" id="GO:0008340">
    <property type="term" value="P:determination of adult lifespan"/>
    <property type="evidence" value="ECO:0007669"/>
    <property type="project" value="TreeGrafter"/>
</dbReference>
<feature type="binding site" evidence="8">
    <location>
        <position position="715"/>
    </location>
    <ligand>
        <name>Fe cation</name>
        <dbReference type="ChEBI" id="CHEBI:24875"/>
        <label>2</label>
    </ligand>
</feature>
<evidence type="ECO:0000313" key="11">
    <source>
        <dbReference type="WBParaSite" id="Gr19_v10_g15687.t1"/>
    </source>
</evidence>
<dbReference type="PANTHER" id="PTHR11237">
    <property type="entry name" value="COENZYME Q10 BIOSYNTHESIS PROTEIN 7"/>
    <property type="match status" value="1"/>
</dbReference>
<comment type="subcellular location">
    <subcellularLocation>
        <location evidence="8">Mitochondrion inner membrane</location>
        <topology evidence="8">Peripheral membrane protein</topology>
        <orientation evidence="8">Matrix side</orientation>
    </subcellularLocation>
</comment>